<dbReference type="EMBL" id="JAEQNE010000013">
    <property type="protein sequence ID" value="MBL0395250.1"/>
    <property type="molecule type" value="Genomic_DNA"/>
</dbReference>
<feature type="chain" id="PRO_5037212633" evidence="8">
    <location>
        <begin position="20"/>
        <end position="185"/>
    </location>
</feature>
<evidence type="ECO:0000256" key="5">
    <source>
        <dbReference type="ARBA" id="ARBA00023004"/>
    </source>
</evidence>
<keyword evidence="11" id="KW-1185">Reference proteome</keyword>
<gene>
    <name evidence="10" type="ORF">JJ685_29230</name>
</gene>
<evidence type="ECO:0000313" key="10">
    <source>
        <dbReference type="EMBL" id="MBL0395250.1"/>
    </source>
</evidence>
<evidence type="ECO:0000256" key="7">
    <source>
        <dbReference type="SAM" id="MobiDB-lite"/>
    </source>
</evidence>
<dbReference type="GO" id="GO:0009055">
    <property type="term" value="F:electron transfer activity"/>
    <property type="evidence" value="ECO:0007669"/>
    <property type="project" value="InterPro"/>
</dbReference>
<evidence type="ECO:0000256" key="3">
    <source>
        <dbReference type="ARBA" id="ARBA00022723"/>
    </source>
</evidence>
<dbReference type="Pfam" id="PF13442">
    <property type="entry name" value="Cytochrome_CBB3"/>
    <property type="match status" value="1"/>
</dbReference>
<evidence type="ECO:0000256" key="6">
    <source>
        <dbReference type="PROSITE-ProRule" id="PRU00433"/>
    </source>
</evidence>
<proteinExistence type="predicted"/>
<evidence type="ECO:0000259" key="9">
    <source>
        <dbReference type="PROSITE" id="PS51007"/>
    </source>
</evidence>
<keyword evidence="2 6" id="KW-0349">Heme</keyword>
<accession>A0A937CVV7</accession>
<dbReference type="GO" id="GO:0020037">
    <property type="term" value="F:heme binding"/>
    <property type="evidence" value="ECO:0007669"/>
    <property type="project" value="InterPro"/>
</dbReference>
<dbReference type="RefSeq" id="WP_201677922.1">
    <property type="nucleotide sequence ID" value="NZ_JAEQNE010000013.1"/>
</dbReference>
<feature type="compositionally biased region" description="Low complexity" evidence="7">
    <location>
        <begin position="28"/>
        <end position="94"/>
    </location>
</feature>
<keyword evidence="8" id="KW-0732">Signal</keyword>
<dbReference type="AlphaFoldDB" id="A0A937CVV7"/>
<evidence type="ECO:0000256" key="8">
    <source>
        <dbReference type="SAM" id="SignalP"/>
    </source>
</evidence>
<dbReference type="PANTHER" id="PTHR40942">
    <property type="match status" value="1"/>
</dbReference>
<reference evidence="10 11" key="1">
    <citation type="journal article" date="2017" name="Int. J. Syst. Evol. Microbiol.">
        <title>Ramlibacter monticola sp. nov., isolated from forest soil.</title>
        <authorList>
            <person name="Chaudhary D.K."/>
            <person name="Kim J."/>
        </authorList>
    </citation>
    <scope>NUCLEOTIDE SEQUENCE [LARGE SCALE GENOMIC DNA]</scope>
    <source>
        <strain evidence="10 11">KACC 19175</strain>
    </source>
</reference>
<dbReference type="Proteomes" id="UP000599109">
    <property type="component" value="Unassembled WGS sequence"/>
</dbReference>
<dbReference type="InterPro" id="IPR036909">
    <property type="entry name" value="Cyt_c-like_dom_sf"/>
</dbReference>
<dbReference type="InterPro" id="IPR002323">
    <property type="entry name" value="Cyt_CIE"/>
</dbReference>
<dbReference type="InterPro" id="IPR009056">
    <property type="entry name" value="Cyt_c-like_dom"/>
</dbReference>
<dbReference type="GO" id="GO:0005506">
    <property type="term" value="F:iron ion binding"/>
    <property type="evidence" value="ECO:0007669"/>
    <property type="project" value="InterPro"/>
</dbReference>
<evidence type="ECO:0000256" key="1">
    <source>
        <dbReference type="ARBA" id="ARBA00022448"/>
    </source>
</evidence>
<feature type="region of interest" description="Disordered" evidence="7">
    <location>
        <begin position="22"/>
        <end position="108"/>
    </location>
</feature>
<evidence type="ECO:0000313" key="11">
    <source>
        <dbReference type="Proteomes" id="UP000599109"/>
    </source>
</evidence>
<keyword evidence="4" id="KW-0249">Electron transport</keyword>
<keyword evidence="3 6" id="KW-0479">Metal-binding</keyword>
<organism evidence="10 11">
    <name type="scientific">Ramlibacter monticola</name>
    <dbReference type="NCBI Taxonomy" id="1926872"/>
    <lineage>
        <taxon>Bacteria</taxon>
        <taxon>Pseudomonadati</taxon>
        <taxon>Pseudomonadota</taxon>
        <taxon>Betaproteobacteria</taxon>
        <taxon>Burkholderiales</taxon>
        <taxon>Comamonadaceae</taxon>
        <taxon>Ramlibacter</taxon>
    </lineage>
</organism>
<feature type="signal peptide" evidence="8">
    <location>
        <begin position="1"/>
        <end position="19"/>
    </location>
</feature>
<protein>
    <submittedName>
        <fullName evidence="10">Cytochrome c5 family protein</fullName>
    </submittedName>
</protein>
<evidence type="ECO:0000256" key="2">
    <source>
        <dbReference type="ARBA" id="ARBA00022617"/>
    </source>
</evidence>
<dbReference type="SUPFAM" id="SSF46626">
    <property type="entry name" value="Cytochrome c"/>
    <property type="match status" value="1"/>
</dbReference>
<dbReference type="PROSITE" id="PS51257">
    <property type="entry name" value="PROKAR_LIPOPROTEIN"/>
    <property type="match status" value="1"/>
</dbReference>
<name>A0A937CVV7_9BURK</name>
<dbReference type="PANTHER" id="PTHR40942:SF4">
    <property type="entry name" value="CYTOCHROME C5"/>
    <property type="match status" value="1"/>
</dbReference>
<feature type="domain" description="Cytochrome c" evidence="9">
    <location>
        <begin position="100"/>
        <end position="184"/>
    </location>
</feature>
<comment type="caution">
    <text evidence="10">The sequence shown here is derived from an EMBL/GenBank/DDBJ whole genome shotgun (WGS) entry which is preliminary data.</text>
</comment>
<sequence>MKKLTLAATALAVAAVLTGCGRHDDDAATTASTSSSPSTSAPSSSDNNASLATAPSSSDSSSANVASTPSTTGSSGSLASSSSATGSSMDAGASNTAAMGAGGSGQTVYSSTCAMCHAAGVTGAPKPGDKDDWKPRIAQGKDTLYKHALGGFQGKKGTMPPKGGNTSLPDADVKAAVDFMVDQSK</sequence>
<feature type="region of interest" description="Disordered" evidence="7">
    <location>
        <begin position="150"/>
        <end position="170"/>
    </location>
</feature>
<dbReference type="Gene3D" id="1.10.760.10">
    <property type="entry name" value="Cytochrome c-like domain"/>
    <property type="match status" value="1"/>
</dbReference>
<keyword evidence="5 6" id="KW-0408">Iron</keyword>
<evidence type="ECO:0000256" key="4">
    <source>
        <dbReference type="ARBA" id="ARBA00022982"/>
    </source>
</evidence>
<dbReference type="PROSITE" id="PS51007">
    <property type="entry name" value="CYTC"/>
    <property type="match status" value="1"/>
</dbReference>
<keyword evidence="1" id="KW-0813">Transport</keyword>
<dbReference type="PRINTS" id="PR00607">
    <property type="entry name" value="CYTCHROMECIE"/>
</dbReference>